<dbReference type="PANTHER" id="PTHR24421">
    <property type="entry name" value="NITRATE/NITRITE SENSOR PROTEIN NARX-RELATED"/>
    <property type="match status" value="1"/>
</dbReference>
<evidence type="ECO:0000313" key="14">
    <source>
        <dbReference type="EMBL" id="CAA9507421.1"/>
    </source>
</evidence>
<keyword evidence="4" id="KW-0597">Phosphoprotein</keyword>
<feature type="transmembrane region" description="Helical" evidence="12">
    <location>
        <begin position="12"/>
        <end position="36"/>
    </location>
</feature>
<proteinExistence type="predicted"/>
<feature type="domain" description="Histidine kinase/HSP90-like ATPase" evidence="13">
    <location>
        <begin position="236"/>
        <end position="326"/>
    </location>
</feature>
<dbReference type="Gene3D" id="1.20.5.1930">
    <property type="match status" value="1"/>
</dbReference>
<evidence type="ECO:0000259" key="13">
    <source>
        <dbReference type="SMART" id="SM00387"/>
    </source>
</evidence>
<reference evidence="14" key="1">
    <citation type="submission" date="2020-02" db="EMBL/GenBank/DDBJ databases">
        <authorList>
            <person name="Meier V. D."/>
        </authorList>
    </citation>
    <scope>NUCLEOTIDE SEQUENCE</scope>
    <source>
        <strain evidence="14">AVDCRST_MAG13</strain>
    </source>
</reference>
<keyword evidence="5" id="KW-0808">Transferase</keyword>
<dbReference type="GO" id="GO:0005524">
    <property type="term" value="F:ATP binding"/>
    <property type="evidence" value="ECO:0007669"/>
    <property type="project" value="UniProtKB-KW"/>
</dbReference>
<gene>
    <name evidence="14" type="ORF">AVDCRST_MAG13-2610</name>
</gene>
<dbReference type="InterPro" id="IPR050482">
    <property type="entry name" value="Sensor_HK_TwoCompSys"/>
</dbReference>
<keyword evidence="10 12" id="KW-1133">Transmembrane helix</keyword>
<keyword evidence="12" id="KW-0472">Membrane</keyword>
<keyword evidence="6 12" id="KW-0812">Transmembrane</keyword>
<name>A0A6J4SWX2_9ACTN</name>
<accession>A0A6J4SWX2</accession>
<dbReference type="SUPFAM" id="SSF55874">
    <property type="entry name" value="ATPase domain of HSP90 chaperone/DNA topoisomerase II/histidine kinase"/>
    <property type="match status" value="1"/>
</dbReference>
<dbReference type="Pfam" id="PF02518">
    <property type="entry name" value="HATPase_c"/>
    <property type="match status" value="1"/>
</dbReference>
<dbReference type="InterPro" id="IPR036890">
    <property type="entry name" value="HATPase_C_sf"/>
</dbReference>
<dbReference type="GO" id="GO:0046983">
    <property type="term" value="F:protein dimerization activity"/>
    <property type="evidence" value="ECO:0007669"/>
    <property type="project" value="InterPro"/>
</dbReference>
<protein>
    <recommendedName>
        <fullName evidence="3">histidine kinase</fullName>
        <ecNumber evidence="3">2.7.13.3</ecNumber>
    </recommendedName>
</protein>
<evidence type="ECO:0000256" key="6">
    <source>
        <dbReference type="ARBA" id="ARBA00022692"/>
    </source>
</evidence>
<dbReference type="InterPro" id="IPR003594">
    <property type="entry name" value="HATPase_dom"/>
</dbReference>
<dbReference type="CDD" id="cd16917">
    <property type="entry name" value="HATPase_UhpB-NarQ-NarX-like"/>
    <property type="match status" value="1"/>
</dbReference>
<dbReference type="Pfam" id="PF07730">
    <property type="entry name" value="HisKA_3"/>
    <property type="match status" value="1"/>
</dbReference>
<evidence type="ECO:0000256" key="12">
    <source>
        <dbReference type="SAM" id="Phobius"/>
    </source>
</evidence>
<dbReference type="EC" id="2.7.13.3" evidence="3"/>
<evidence type="ECO:0000256" key="5">
    <source>
        <dbReference type="ARBA" id="ARBA00022679"/>
    </source>
</evidence>
<evidence type="ECO:0000256" key="8">
    <source>
        <dbReference type="ARBA" id="ARBA00022777"/>
    </source>
</evidence>
<evidence type="ECO:0000256" key="2">
    <source>
        <dbReference type="ARBA" id="ARBA00004370"/>
    </source>
</evidence>
<evidence type="ECO:0000256" key="1">
    <source>
        <dbReference type="ARBA" id="ARBA00000085"/>
    </source>
</evidence>
<feature type="transmembrane region" description="Helical" evidence="12">
    <location>
        <begin position="48"/>
        <end position="70"/>
    </location>
</feature>
<comment type="subcellular location">
    <subcellularLocation>
        <location evidence="2">Membrane</location>
    </subcellularLocation>
</comment>
<dbReference type="GO" id="GO:0016020">
    <property type="term" value="C:membrane"/>
    <property type="evidence" value="ECO:0007669"/>
    <property type="project" value="UniProtKB-SubCell"/>
</dbReference>
<comment type="catalytic activity">
    <reaction evidence="1">
        <text>ATP + protein L-histidine = ADP + protein N-phospho-L-histidine.</text>
        <dbReference type="EC" id="2.7.13.3"/>
    </reaction>
</comment>
<evidence type="ECO:0000256" key="9">
    <source>
        <dbReference type="ARBA" id="ARBA00022840"/>
    </source>
</evidence>
<dbReference type="InterPro" id="IPR003660">
    <property type="entry name" value="HAMP_dom"/>
</dbReference>
<evidence type="ECO:0000256" key="4">
    <source>
        <dbReference type="ARBA" id="ARBA00022553"/>
    </source>
</evidence>
<dbReference type="GO" id="GO:0000155">
    <property type="term" value="F:phosphorelay sensor kinase activity"/>
    <property type="evidence" value="ECO:0007669"/>
    <property type="project" value="InterPro"/>
</dbReference>
<dbReference type="PANTHER" id="PTHR24421:SF10">
    <property type="entry name" value="NITRATE_NITRITE SENSOR PROTEIN NARQ"/>
    <property type="match status" value="1"/>
</dbReference>
<dbReference type="SMART" id="SM00387">
    <property type="entry name" value="HATPase_c"/>
    <property type="match status" value="1"/>
</dbReference>
<organism evidence="14">
    <name type="scientific">uncultured Solirubrobacteraceae bacterium</name>
    <dbReference type="NCBI Taxonomy" id="1162706"/>
    <lineage>
        <taxon>Bacteria</taxon>
        <taxon>Bacillati</taxon>
        <taxon>Actinomycetota</taxon>
        <taxon>Thermoleophilia</taxon>
        <taxon>Solirubrobacterales</taxon>
        <taxon>Solirubrobacteraceae</taxon>
        <taxon>environmental samples</taxon>
    </lineage>
</organism>
<dbReference type="Pfam" id="PF00672">
    <property type="entry name" value="HAMP"/>
    <property type="match status" value="1"/>
</dbReference>
<dbReference type="Gene3D" id="3.30.565.10">
    <property type="entry name" value="Histidine kinase-like ATPase, C-terminal domain"/>
    <property type="match status" value="1"/>
</dbReference>
<keyword evidence="9" id="KW-0067">ATP-binding</keyword>
<keyword evidence="8 14" id="KW-0418">Kinase</keyword>
<keyword evidence="7" id="KW-0547">Nucleotide-binding</keyword>
<dbReference type="InterPro" id="IPR011712">
    <property type="entry name" value="Sig_transdc_His_kin_sub3_dim/P"/>
</dbReference>
<evidence type="ECO:0000256" key="11">
    <source>
        <dbReference type="ARBA" id="ARBA00023012"/>
    </source>
</evidence>
<dbReference type="AlphaFoldDB" id="A0A6J4SWX2"/>
<evidence type="ECO:0000256" key="7">
    <source>
        <dbReference type="ARBA" id="ARBA00022741"/>
    </source>
</evidence>
<dbReference type="EMBL" id="CADCVO010000417">
    <property type="protein sequence ID" value="CAA9507421.1"/>
    <property type="molecule type" value="Genomic_DNA"/>
</dbReference>
<evidence type="ECO:0000256" key="3">
    <source>
        <dbReference type="ARBA" id="ARBA00012438"/>
    </source>
</evidence>
<keyword evidence="11" id="KW-0902">Two-component regulatory system</keyword>
<evidence type="ECO:0000256" key="10">
    <source>
        <dbReference type="ARBA" id="ARBA00022989"/>
    </source>
</evidence>
<sequence length="345" mass="37032">MSEQLRRIVPRTLLARVFTANAVLLCAACAVLLLSPVTVSDPVDPREALVVVTGLAGMLLIDLWLVRRAFAPLDRLRRRMEAIDLLTASGGELGYDVADAEVRQLGQAYERMLTRLGSERRESARRALAAQEAERLRVSRELHDEVGQSLTGLLLQVEQAAAAPPEERDARLEEVRASARAALEDVRGIAQRLRPQVLDDLGLHAALTALCTSFARDTGIPIDRRVARGPLGLTPESELAVYRVAQESLTNVARHAGATRAELVLERDGATVRLLVEDDGIGVGDARPGGGLRGMRERAILAGGVLHVSGHPDRGTLVELRLPAAAGEDEPAGTGQVVAEQVAAR</sequence>